<keyword evidence="4" id="KW-0539">Nucleus</keyword>
<evidence type="ECO:0000256" key="4">
    <source>
        <dbReference type="ARBA" id="ARBA00023242"/>
    </source>
</evidence>
<dbReference type="PANTHER" id="PTHR10507">
    <property type="entry name" value="CDC45-RELATED PROTEIN"/>
    <property type="match status" value="1"/>
</dbReference>
<evidence type="ECO:0000256" key="5">
    <source>
        <dbReference type="ARBA" id="ARBA00023306"/>
    </source>
</evidence>
<dbReference type="InterPro" id="IPR003874">
    <property type="entry name" value="CDC45"/>
</dbReference>
<dbReference type="EMBL" id="AYRZ02000005">
    <property type="protein sequence ID" value="PHT80995.1"/>
    <property type="molecule type" value="Genomic_DNA"/>
</dbReference>
<organism evidence="7 8">
    <name type="scientific">Capsicum annuum</name>
    <name type="common">Capsicum pepper</name>
    <dbReference type="NCBI Taxonomy" id="4072"/>
    <lineage>
        <taxon>Eukaryota</taxon>
        <taxon>Viridiplantae</taxon>
        <taxon>Streptophyta</taxon>
        <taxon>Embryophyta</taxon>
        <taxon>Tracheophyta</taxon>
        <taxon>Spermatophyta</taxon>
        <taxon>Magnoliopsida</taxon>
        <taxon>eudicotyledons</taxon>
        <taxon>Gunneridae</taxon>
        <taxon>Pentapetalae</taxon>
        <taxon>asterids</taxon>
        <taxon>lamiids</taxon>
        <taxon>Solanales</taxon>
        <taxon>Solanaceae</taxon>
        <taxon>Solanoideae</taxon>
        <taxon>Capsiceae</taxon>
        <taxon>Capsicum</taxon>
    </lineage>
</organism>
<evidence type="ECO:0000313" key="7">
    <source>
        <dbReference type="EMBL" id="PHT80995.1"/>
    </source>
</evidence>
<name>A0A2G2ZGF3_CAPAN</name>
<feature type="region of interest" description="Disordered" evidence="6">
    <location>
        <begin position="80"/>
        <end position="133"/>
    </location>
</feature>
<dbReference type="Proteomes" id="UP000222542">
    <property type="component" value="Unassembled WGS sequence"/>
</dbReference>
<gene>
    <name evidence="7" type="ORF">T459_14010</name>
</gene>
<keyword evidence="3" id="KW-0235">DNA replication</keyword>
<dbReference type="GO" id="GO:0005634">
    <property type="term" value="C:nucleus"/>
    <property type="evidence" value="ECO:0007669"/>
    <property type="project" value="UniProtKB-SubCell"/>
</dbReference>
<protein>
    <submittedName>
        <fullName evidence="7">Uncharacterized protein</fullName>
    </submittedName>
</protein>
<dbReference type="AlphaFoldDB" id="A0A2G2ZGF3"/>
<keyword evidence="8" id="KW-1185">Reference proteome</keyword>
<keyword evidence="5" id="KW-0131">Cell cycle</keyword>
<comment type="similarity">
    <text evidence="2">Belongs to the CDC45 family.</text>
</comment>
<dbReference type="Gramene" id="PHT80995">
    <property type="protein sequence ID" value="PHT80995"/>
    <property type="gene ID" value="T459_14010"/>
</dbReference>
<reference evidence="7 8" key="1">
    <citation type="journal article" date="2014" name="Nat. Genet.">
        <title>Genome sequence of the hot pepper provides insights into the evolution of pungency in Capsicum species.</title>
        <authorList>
            <person name="Kim S."/>
            <person name="Park M."/>
            <person name="Yeom S.I."/>
            <person name="Kim Y.M."/>
            <person name="Lee J.M."/>
            <person name="Lee H.A."/>
            <person name="Seo E."/>
            <person name="Choi J."/>
            <person name="Cheong K."/>
            <person name="Kim K.T."/>
            <person name="Jung K."/>
            <person name="Lee G.W."/>
            <person name="Oh S.K."/>
            <person name="Bae C."/>
            <person name="Kim S.B."/>
            <person name="Lee H.Y."/>
            <person name="Kim S.Y."/>
            <person name="Kim M.S."/>
            <person name="Kang B.C."/>
            <person name="Jo Y.D."/>
            <person name="Yang H.B."/>
            <person name="Jeong H.J."/>
            <person name="Kang W.H."/>
            <person name="Kwon J.K."/>
            <person name="Shin C."/>
            <person name="Lim J.Y."/>
            <person name="Park J.H."/>
            <person name="Huh J.H."/>
            <person name="Kim J.S."/>
            <person name="Kim B.D."/>
            <person name="Cohen O."/>
            <person name="Paran I."/>
            <person name="Suh M.C."/>
            <person name="Lee S.B."/>
            <person name="Kim Y.K."/>
            <person name="Shin Y."/>
            <person name="Noh S.J."/>
            <person name="Park J."/>
            <person name="Seo Y.S."/>
            <person name="Kwon S.Y."/>
            <person name="Kim H.A."/>
            <person name="Park J.M."/>
            <person name="Kim H.J."/>
            <person name="Choi S.B."/>
            <person name="Bosland P.W."/>
            <person name="Reeves G."/>
            <person name="Jo S.H."/>
            <person name="Lee B.W."/>
            <person name="Cho H.T."/>
            <person name="Choi H.S."/>
            <person name="Lee M.S."/>
            <person name="Yu Y."/>
            <person name="Do Choi Y."/>
            <person name="Park B.S."/>
            <person name="van Deynze A."/>
            <person name="Ashrafi H."/>
            <person name="Hill T."/>
            <person name="Kim W.T."/>
            <person name="Pai H.S."/>
            <person name="Ahn H.K."/>
            <person name="Yeam I."/>
            <person name="Giovannoni J.J."/>
            <person name="Rose J.K."/>
            <person name="Sorensen I."/>
            <person name="Lee S.J."/>
            <person name="Kim R.W."/>
            <person name="Choi I.Y."/>
            <person name="Choi B.S."/>
            <person name="Lim J.S."/>
            <person name="Lee Y.H."/>
            <person name="Choi D."/>
        </authorList>
    </citation>
    <scope>NUCLEOTIDE SEQUENCE [LARGE SCALE GENOMIC DNA]</scope>
    <source>
        <strain evidence="8">cv. CM334</strain>
    </source>
</reference>
<proteinExistence type="inferred from homology"/>
<sequence length="133" mass="15193">MVREESIESFYTRLRDSASTSPLPVFPSTSDVDSLCALKIIGHVLESDSNDRVIVLYTRDDEQQADLAYDFDVSALANASDLNSDDEFEDESDSESENDDIEREEEDRDGMRRKKRRASSDPVKLFGKLKRDY</sequence>
<dbReference type="GO" id="GO:0006270">
    <property type="term" value="P:DNA replication initiation"/>
    <property type="evidence" value="ECO:0007669"/>
    <property type="project" value="InterPro"/>
</dbReference>
<reference evidence="7 8" key="2">
    <citation type="journal article" date="2017" name="Genome Biol.">
        <title>New reference genome sequences of hot pepper reveal the massive evolution of plant disease-resistance genes by retroduplication.</title>
        <authorList>
            <person name="Kim S."/>
            <person name="Park J."/>
            <person name="Yeom S.I."/>
            <person name="Kim Y.M."/>
            <person name="Seo E."/>
            <person name="Kim K.T."/>
            <person name="Kim M.S."/>
            <person name="Lee J.M."/>
            <person name="Cheong K."/>
            <person name="Shin H.S."/>
            <person name="Kim S.B."/>
            <person name="Han K."/>
            <person name="Lee J."/>
            <person name="Park M."/>
            <person name="Lee H.A."/>
            <person name="Lee H.Y."/>
            <person name="Lee Y."/>
            <person name="Oh S."/>
            <person name="Lee J.H."/>
            <person name="Choi E."/>
            <person name="Choi E."/>
            <person name="Lee S.E."/>
            <person name="Jeon J."/>
            <person name="Kim H."/>
            <person name="Choi G."/>
            <person name="Song H."/>
            <person name="Lee J."/>
            <person name="Lee S.C."/>
            <person name="Kwon J.K."/>
            <person name="Lee H.Y."/>
            <person name="Koo N."/>
            <person name="Hong Y."/>
            <person name="Kim R.W."/>
            <person name="Kang W.H."/>
            <person name="Huh J.H."/>
            <person name="Kang B.C."/>
            <person name="Yang T.J."/>
            <person name="Lee Y.H."/>
            <person name="Bennetzen J.L."/>
            <person name="Choi D."/>
        </authorList>
    </citation>
    <scope>NUCLEOTIDE SEQUENCE [LARGE SCALE GENOMIC DNA]</scope>
    <source>
        <strain evidence="8">cv. CM334</strain>
    </source>
</reference>
<dbReference type="STRING" id="4072.A0A2G2ZGF3"/>
<evidence type="ECO:0000313" key="8">
    <source>
        <dbReference type="Proteomes" id="UP000222542"/>
    </source>
</evidence>
<evidence type="ECO:0000256" key="3">
    <source>
        <dbReference type="ARBA" id="ARBA00022705"/>
    </source>
</evidence>
<accession>A0A2G2ZGF3</accession>
<comment type="subcellular location">
    <subcellularLocation>
        <location evidence="1">Nucleus</location>
    </subcellularLocation>
</comment>
<dbReference type="PANTHER" id="PTHR10507:SF0">
    <property type="entry name" value="CELL DIVISION CONTROL PROTEIN 45 HOMOLOG"/>
    <property type="match status" value="1"/>
</dbReference>
<evidence type="ECO:0000256" key="2">
    <source>
        <dbReference type="ARBA" id="ARBA00010727"/>
    </source>
</evidence>
<evidence type="ECO:0000256" key="1">
    <source>
        <dbReference type="ARBA" id="ARBA00004123"/>
    </source>
</evidence>
<dbReference type="SMR" id="A0A2G2ZGF3"/>
<feature type="compositionally biased region" description="Acidic residues" evidence="6">
    <location>
        <begin position="83"/>
        <end position="108"/>
    </location>
</feature>
<comment type="caution">
    <text evidence="7">The sequence shown here is derived from an EMBL/GenBank/DDBJ whole genome shotgun (WGS) entry which is preliminary data.</text>
</comment>
<evidence type="ECO:0000256" key="6">
    <source>
        <dbReference type="SAM" id="MobiDB-lite"/>
    </source>
</evidence>